<dbReference type="InterPro" id="IPR016166">
    <property type="entry name" value="FAD-bd_PCMH"/>
</dbReference>
<dbReference type="SUPFAM" id="SSF56176">
    <property type="entry name" value="FAD-binding/transporter-associated domain-like"/>
    <property type="match status" value="1"/>
</dbReference>
<evidence type="ECO:0000259" key="9">
    <source>
        <dbReference type="PROSITE" id="PS51387"/>
    </source>
</evidence>
<protein>
    <recommendedName>
        <fullName evidence="2">Delta(24)-sterol reductase</fullName>
        <ecNumber evidence="2">1.3.1.72</ecNumber>
    </recommendedName>
</protein>
<dbReference type="PANTHER" id="PTHR10801:SF0">
    <property type="entry name" value="DELTA(24)-STEROL REDUCTASE"/>
    <property type="match status" value="1"/>
</dbReference>
<dbReference type="RefSeq" id="WP_337705991.1">
    <property type="nucleotide sequence ID" value="NZ_JBBEGM010000013.1"/>
</dbReference>
<dbReference type="SUPFAM" id="SSF55103">
    <property type="entry name" value="FAD-linked oxidases, C-terminal domain"/>
    <property type="match status" value="1"/>
</dbReference>
<feature type="domain" description="FAD-binding PCMH-type" evidence="9">
    <location>
        <begin position="1"/>
        <end position="178"/>
    </location>
</feature>
<evidence type="ECO:0000256" key="2">
    <source>
        <dbReference type="ARBA" id="ARBA00012405"/>
    </source>
</evidence>
<keyword evidence="8" id="KW-0472">Membrane</keyword>
<dbReference type="PANTHER" id="PTHR10801">
    <property type="entry name" value="24-DEHYDROCHOLESTEROL REDUCTASE"/>
    <property type="match status" value="1"/>
</dbReference>
<dbReference type="InterPro" id="IPR040165">
    <property type="entry name" value="Diminuto-like"/>
</dbReference>
<keyword evidence="6" id="KW-1133">Transmembrane helix</keyword>
<dbReference type="EMBL" id="JBBEGM010000013">
    <property type="protein sequence ID" value="MEJ2864620.1"/>
    <property type="molecule type" value="Genomic_DNA"/>
</dbReference>
<gene>
    <name evidence="10" type="ORF">WCD58_25925</name>
</gene>
<keyword evidence="5" id="KW-0274">FAD</keyword>
<dbReference type="InterPro" id="IPR006094">
    <property type="entry name" value="Oxid_FAD_bind_N"/>
</dbReference>
<evidence type="ECO:0000256" key="3">
    <source>
        <dbReference type="ARBA" id="ARBA00022630"/>
    </source>
</evidence>
<reference evidence="10 11" key="1">
    <citation type="submission" date="2024-03" db="EMBL/GenBank/DDBJ databases">
        <title>Actinomycetospora sp. OC33-EN07, a novel actinomycete isolated from wild orchid (Aerides multiflora).</title>
        <authorList>
            <person name="Suriyachadkun C."/>
        </authorList>
    </citation>
    <scope>NUCLEOTIDE SEQUENCE [LARGE SCALE GENOMIC DNA]</scope>
    <source>
        <strain evidence="10 11">OC33-EN07</strain>
    </source>
</reference>
<accession>A0ABU8MB90</accession>
<evidence type="ECO:0000256" key="1">
    <source>
        <dbReference type="ARBA" id="ARBA00004167"/>
    </source>
</evidence>
<dbReference type="Pfam" id="PF01565">
    <property type="entry name" value="FAD_binding_4"/>
    <property type="match status" value="1"/>
</dbReference>
<organism evidence="10 11">
    <name type="scientific">Actinomycetospora flava</name>
    <dbReference type="NCBI Taxonomy" id="3129232"/>
    <lineage>
        <taxon>Bacteria</taxon>
        <taxon>Bacillati</taxon>
        <taxon>Actinomycetota</taxon>
        <taxon>Actinomycetes</taxon>
        <taxon>Pseudonocardiales</taxon>
        <taxon>Pseudonocardiaceae</taxon>
        <taxon>Actinomycetospora</taxon>
    </lineage>
</organism>
<keyword evidence="7" id="KW-0560">Oxidoreductase</keyword>
<evidence type="ECO:0000256" key="6">
    <source>
        <dbReference type="ARBA" id="ARBA00022989"/>
    </source>
</evidence>
<dbReference type="Proteomes" id="UP001369736">
    <property type="component" value="Unassembled WGS sequence"/>
</dbReference>
<dbReference type="InterPro" id="IPR016169">
    <property type="entry name" value="FAD-bd_PCMH_sub2"/>
</dbReference>
<dbReference type="EC" id="1.3.1.72" evidence="2"/>
<keyword evidence="11" id="KW-1185">Reference proteome</keyword>
<keyword evidence="4" id="KW-0812">Transmembrane</keyword>
<evidence type="ECO:0000256" key="8">
    <source>
        <dbReference type="ARBA" id="ARBA00023136"/>
    </source>
</evidence>
<dbReference type="InterPro" id="IPR016164">
    <property type="entry name" value="FAD-linked_Oxase-like_C"/>
</dbReference>
<name>A0ABU8MB90_9PSEU</name>
<dbReference type="Gene3D" id="3.30.465.10">
    <property type="match status" value="1"/>
</dbReference>
<keyword evidence="3" id="KW-0285">Flavoprotein</keyword>
<dbReference type="InterPro" id="IPR036318">
    <property type="entry name" value="FAD-bd_PCMH-like_sf"/>
</dbReference>
<comment type="subcellular location">
    <subcellularLocation>
        <location evidence="1">Membrane</location>
        <topology evidence="1">Single-pass membrane protein</topology>
    </subcellularLocation>
</comment>
<proteinExistence type="predicted"/>
<evidence type="ECO:0000313" key="10">
    <source>
        <dbReference type="EMBL" id="MEJ2864620.1"/>
    </source>
</evidence>
<evidence type="ECO:0000256" key="4">
    <source>
        <dbReference type="ARBA" id="ARBA00022692"/>
    </source>
</evidence>
<dbReference type="PROSITE" id="PS51387">
    <property type="entry name" value="FAD_PCMH"/>
    <property type="match status" value="1"/>
</dbReference>
<evidence type="ECO:0000256" key="7">
    <source>
        <dbReference type="ARBA" id="ARBA00023002"/>
    </source>
</evidence>
<comment type="caution">
    <text evidence="10">The sequence shown here is derived from an EMBL/GenBank/DDBJ whole genome shotgun (WGS) entry which is preliminary data.</text>
</comment>
<evidence type="ECO:0000256" key="5">
    <source>
        <dbReference type="ARBA" id="ARBA00022827"/>
    </source>
</evidence>
<sequence>MTDAEVAHRAAVDAVRDGLAALPADAPVRLRKKTSNLFRFRGGAGGLTVEGLDRVLAVDPVARTADVAGMTTYEDLVAATLPHGLMPLVVPQLKTITLGGAVVGLGIESSSFRDGLPHESVLEADVLTGTGEILSTRAVTPGSAGSAGGEHPDLLAGLPNSYGTLGYALRLRIELAPVAPFVRLRHVRFDTAEEITQALAEVAKTHEWAGERVDFCDGVVFSAREHYMTVGEMVDTAPYLSNYTGQQIYYRSIQQRQVDFLTIHDYLWRWDTDWFWCSRALGVQQPVVRRLWPARYRRSDVYRRIVALDRRVGLSQVLARREGHAGTEPIIQDVEVPVDRLPEFLAFFHDEIGISPVWLCPLQARRTQRSGAAQTPDRRSWPLYPLDPDTTYVNVGFWSDAPLSPGMAPDHHNRRIEQVLMGLDGHKSLYSTSSYTPDEFDALYGGTTYRELKARYDPDGRLPDLYTKTVTG</sequence>
<evidence type="ECO:0000313" key="11">
    <source>
        <dbReference type="Proteomes" id="UP001369736"/>
    </source>
</evidence>